<comment type="function">
    <text evidence="5">Decarboxylates OPET (5-oxo-pent-3-ene-1,2,5-tricarboxylic acid) into HHDD (2-hydroxy-hept-2,4-diene-1,7-dioate) and isomerizes it to OHED (2-oxo-hept-3-ene-1,7-dioate).</text>
</comment>
<evidence type="ECO:0000313" key="9">
    <source>
        <dbReference type="EMBL" id="AHF79131.1"/>
    </source>
</evidence>
<name>W0HZ52_9GAMM</name>
<gene>
    <name evidence="9" type="ORF">Sant_P0084</name>
</gene>
<keyword evidence="2" id="KW-0479">Metal-binding</keyword>
<organism evidence="9 10">
    <name type="scientific">Sodalis praecaptivus</name>
    <dbReference type="NCBI Taxonomy" id="1239307"/>
    <lineage>
        <taxon>Bacteria</taxon>
        <taxon>Pseudomonadati</taxon>
        <taxon>Pseudomonadota</taxon>
        <taxon>Gammaproteobacteria</taxon>
        <taxon>Enterobacterales</taxon>
        <taxon>Bruguierivoracaceae</taxon>
        <taxon>Sodalis</taxon>
    </lineage>
</organism>
<evidence type="ECO:0000256" key="4">
    <source>
        <dbReference type="ARBA" id="ARBA00052790"/>
    </source>
</evidence>
<evidence type="ECO:0000256" key="3">
    <source>
        <dbReference type="ARBA" id="ARBA00051258"/>
    </source>
</evidence>
<protein>
    <submittedName>
        <fullName evidence="9">Ureidoglycolate lyase</fullName>
    </submittedName>
</protein>
<dbReference type="AlphaFoldDB" id="W0HZ52"/>
<evidence type="ECO:0000256" key="6">
    <source>
        <dbReference type="ARBA" id="ARBA00060569"/>
    </source>
</evidence>
<dbReference type="FunFam" id="3.90.850.10:FF:000002">
    <property type="entry name" value="2-hydroxyhepta-2,4-diene-1,7-dioate isomerase"/>
    <property type="match status" value="1"/>
</dbReference>
<evidence type="ECO:0000256" key="1">
    <source>
        <dbReference type="ARBA" id="ARBA00010211"/>
    </source>
</evidence>
<dbReference type="KEGG" id="sod:Sant_P0084"/>
<dbReference type="Gene3D" id="3.90.850.10">
    <property type="entry name" value="Fumarylacetoacetase-like, C-terminal domain"/>
    <property type="match status" value="1"/>
</dbReference>
<geneLocation type="plasmid" evidence="9 10">
    <name>pHS1</name>
</geneLocation>
<evidence type="ECO:0000256" key="7">
    <source>
        <dbReference type="ARBA" id="ARBA00060680"/>
    </source>
</evidence>
<dbReference type="OrthoDB" id="9805307at2"/>
<proteinExistence type="inferred from homology"/>
<feature type="domain" description="Fumarylacetoacetase-like C-terminal" evidence="8">
    <location>
        <begin position="99"/>
        <end position="305"/>
    </location>
</feature>
<evidence type="ECO:0000256" key="2">
    <source>
        <dbReference type="ARBA" id="ARBA00022723"/>
    </source>
</evidence>
<dbReference type="HOGENOM" id="CLU_028458_3_1_6"/>
<accession>W0HZ52</accession>
<comment type="pathway">
    <text evidence="7">Aromatic compound metabolism; 4-hydroxyphenylacetate degradation; pyruvate and succinate semialdehyde from 4-hydroxyphenylacetate: step 5/7.</text>
</comment>
<sequence length="309" mass="33412">MQTDNQHATEVADLGLRLANLRVKGELTLAVATSQGVLDVCATAAALNLPAPRDMDDLLQNCRAAEVSAVLAAAAHGTGARLIPPAALSFAPLVTRPEKIICVGFNYRDHAEETQTPVPKAPPIFGKFNNTLNHHRGTIVLPTAVDSEFDYETELVIVFGRRCRGVSEADALDVVAGYATGNDFSARRLQNVTSQFMAGKTSDGFAPVGPWLVTRNNIADPNALRIQTRVNGELRQDGTTRDMIFNCRQLIQYVSSFMTLQPGDILFTGTPQGVIWGQKTPRATRRWLKAGDQVVSSIEGLGELQVSLC</sequence>
<dbReference type="GO" id="GO:0019752">
    <property type="term" value="P:carboxylic acid metabolic process"/>
    <property type="evidence" value="ECO:0007669"/>
    <property type="project" value="UniProtKB-ARBA"/>
</dbReference>
<comment type="pathway">
    <text evidence="6">Aromatic compound metabolism; 4-hydroxyphenylacetate degradation; pyruvate and succinate semialdehyde from 4-hydroxyphenylacetate: step 4/7.</text>
</comment>
<dbReference type="GO" id="GO:0046872">
    <property type="term" value="F:metal ion binding"/>
    <property type="evidence" value="ECO:0007669"/>
    <property type="project" value="UniProtKB-KW"/>
</dbReference>
<dbReference type="InterPro" id="IPR051121">
    <property type="entry name" value="FAH"/>
</dbReference>
<dbReference type="PATRIC" id="fig|1239307.3.peg.4611"/>
<reference evidence="9 10" key="1">
    <citation type="journal article" date="2014" name="Genome Biol. Evol.">
        <title>Genome degeneration and adaptation in a nascent stage of symbiosis.</title>
        <authorList>
            <person name="Oakeson K.F."/>
            <person name="Gil R."/>
            <person name="Clayton A.L."/>
            <person name="Dunn D.M."/>
            <person name="von Niederhausern A.C."/>
            <person name="Hamil C."/>
            <person name="Aoyagi A."/>
            <person name="Duval B."/>
            <person name="Baca A."/>
            <person name="Silva F.J."/>
            <person name="Vallier A."/>
            <person name="Jackson D.G."/>
            <person name="Latorre A."/>
            <person name="Weiss R.B."/>
            <person name="Heddi A."/>
            <person name="Moya A."/>
            <person name="Dale C."/>
        </authorList>
    </citation>
    <scope>NUCLEOTIDE SEQUENCE [LARGE SCALE GENOMIC DNA]</scope>
    <source>
        <strain evidence="9 10">HS1</strain>
        <plasmid evidence="10">Plasmid pHS1</plasmid>
    </source>
</reference>
<dbReference type="InterPro" id="IPR036663">
    <property type="entry name" value="Fumarylacetoacetase_C_sf"/>
</dbReference>
<comment type="catalytic activity">
    <reaction evidence="3">
        <text>(3E,5R)-5-carboxy-2-oxohept-3-enedioate + H(+) = (4Z)-2-oxohept-4-enedioate + CO2</text>
        <dbReference type="Rhea" id="RHEA:14397"/>
        <dbReference type="ChEBI" id="CHEBI:15378"/>
        <dbReference type="ChEBI" id="CHEBI:16526"/>
        <dbReference type="ChEBI" id="CHEBI:87491"/>
        <dbReference type="ChEBI" id="CHEBI:87507"/>
        <dbReference type="EC" id="4.1.1.68"/>
    </reaction>
</comment>
<evidence type="ECO:0000259" key="8">
    <source>
        <dbReference type="Pfam" id="PF01557"/>
    </source>
</evidence>
<dbReference type="PANTHER" id="PTHR42796:SF4">
    <property type="entry name" value="FUMARYLACETOACETATE HYDROLASE DOMAIN-CONTAINING PROTEIN 2A"/>
    <property type="match status" value="1"/>
</dbReference>
<keyword evidence="10" id="KW-1185">Reference proteome</keyword>
<keyword evidence="9" id="KW-0456">Lyase</keyword>
<comment type="catalytic activity">
    <reaction evidence="4">
        <text>(2E,4Z)-5-hydroxypenta-2,4-diene-1,2,5-tricarboxylate = (3E,5R)-5-carboxy-2-oxohept-3-enedioate</text>
        <dbReference type="Rhea" id="RHEA:18813"/>
        <dbReference type="ChEBI" id="CHEBI:47961"/>
        <dbReference type="ChEBI" id="CHEBI:87491"/>
        <dbReference type="EC" id="5.3.3.10"/>
    </reaction>
</comment>
<dbReference type="Pfam" id="PF01557">
    <property type="entry name" value="FAA_hydrolase"/>
    <property type="match status" value="1"/>
</dbReference>
<dbReference type="Proteomes" id="UP000019028">
    <property type="component" value="Plasmid pHS1"/>
</dbReference>
<dbReference type="RefSeq" id="WP_051440261.1">
    <property type="nucleotide sequence ID" value="NZ_CP006570.1"/>
</dbReference>
<dbReference type="GO" id="GO:0008704">
    <property type="term" value="F:5-carboxymethyl-2-hydroxymuconate delta-isomerase activity"/>
    <property type="evidence" value="ECO:0007669"/>
    <property type="project" value="UniProtKB-EC"/>
</dbReference>
<dbReference type="PANTHER" id="PTHR42796">
    <property type="entry name" value="FUMARYLACETOACETATE HYDROLASE DOMAIN-CONTAINING PROTEIN 2A-RELATED"/>
    <property type="match status" value="1"/>
</dbReference>
<comment type="similarity">
    <text evidence="1">Belongs to the FAH family.</text>
</comment>
<dbReference type="GO" id="GO:0018800">
    <property type="term" value="F:5-oxopent-3-ene-1,2,5-tricarboxylate decarboxylase activity"/>
    <property type="evidence" value="ECO:0007669"/>
    <property type="project" value="UniProtKB-EC"/>
</dbReference>
<dbReference type="SUPFAM" id="SSF56529">
    <property type="entry name" value="FAH"/>
    <property type="match status" value="1"/>
</dbReference>
<dbReference type="EMBL" id="CP006570">
    <property type="protein sequence ID" value="AHF79131.1"/>
    <property type="molecule type" value="Genomic_DNA"/>
</dbReference>
<keyword evidence="9" id="KW-0614">Plasmid</keyword>
<evidence type="ECO:0000313" key="10">
    <source>
        <dbReference type="Proteomes" id="UP000019028"/>
    </source>
</evidence>
<dbReference type="InterPro" id="IPR011234">
    <property type="entry name" value="Fumarylacetoacetase-like_C"/>
</dbReference>
<evidence type="ECO:0000256" key="5">
    <source>
        <dbReference type="ARBA" id="ARBA00057150"/>
    </source>
</evidence>